<keyword evidence="2" id="KW-0597">Phosphoprotein</keyword>
<dbReference type="GO" id="GO:0071916">
    <property type="term" value="F:dipeptide transmembrane transporter activity"/>
    <property type="evidence" value="ECO:0007669"/>
    <property type="project" value="InterPro"/>
</dbReference>
<reference evidence="7 8" key="1">
    <citation type="submission" date="2020-12" db="EMBL/GenBank/DDBJ databases">
        <title>Concerted genomic and epigenomic changes stabilize Arabidopsis allopolyploids.</title>
        <authorList>
            <person name="Chen Z."/>
        </authorList>
    </citation>
    <scope>NUCLEOTIDE SEQUENCE [LARGE SCALE GENOMIC DNA]</scope>
    <source>
        <strain evidence="7">Allo738</strain>
        <tissue evidence="7">Leaf</tissue>
    </source>
</reference>
<organism evidence="7 8">
    <name type="scientific">Arabidopsis thaliana x Arabidopsis arenosa</name>
    <dbReference type="NCBI Taxonomy" id="1240361"/>
    <lineage>
        <taxon>Eukaryota</taxon>
        <taxon>Viridiplantae</taxon>
        <taxon>Streptophyta</taxon>
        <taxon>Embryophyta</taxon>
        <taxon>Tracheophyta</taxon>
        <taxon>Spermatophyta</taxon>
        <taxon>Magnoliopsida</taxon>
        <taxon>eudicotyledons</taxon>
        <taxon>Gunneridae</taxon>
        <taxon>Pentapetalae</taxon>
        <taxon>rosids</taxon>
        <taxon>malvids</taxon>
        <taxon>Brassicales</taxon>
        <taxon>Brassicaceae</taxon>
        <taxon>Camelineae</taxon>
        <taxon>Arabidopsis</taxon>
    </lineage>
</organism>
<feature type="transmembrane region" description="Helical" evidence="6">
    <location>
        <begin position="441"/>
        <end position="460"/>
    </location>
</feature>
<gene>
    <name evidence="7" type="ORF">ISN45_Aa05g023200</name>
</gene>
<evidence type="ECO:0000256" key="1">
    <source>
        <dbReference type="ARBA" id="ARBA00004141"/>
    </source>
</evidence>
<feature type="transmembrane region" description="Helical" evidence="6">
    <location>
        <begin position="160"/>
        <end position="179"/>
    </location>
</feature>
<keyword evidence="3 6" id="KW-0812">Transmembrane</keyword>
<feature type="transmembrane region" description="Helical" evidence="6">
    <location>
        <begin position="472"/>
        <end position="496"/>
    </location>
</feature>
<dbReference type="InterPro" id="IPR044739">
    <property type="entry name" value="NRT1/PTR"/>
</dbReference>
<feature type="transmembrane region" description="Helical" evidence="6">
    <location>
        <begin position="87"/>
        <end position="109"/>
    </location>
</feature>
<keyword evidence="5 6" id="KW-0472">Membrane</keyword>
<dbReference type="InterPro" id="IPR018456">
    <property type="entry name" value="PTR2_symporter_CS"/>
</dbReference>
<comment type="caution">
    <text evidence="7">The sequence shown here is derived from an EMBL/GenBank/DDBJ whole genome shotgun (WGS) entry which is preliminary data.</text>
</comment>
<feature type="transmembrane region" description="Helical" evidence="6">
    <location>
        <begin position="351"/>
        <end position="368"/>
    </location>
</feature>
<keyword evidence="4 6" id="KW-1133">Transmembrane helix</keyword>
<evidence type="ECO:0000256" key="4">
    <source>
        <dbReference type="ARBA" id="ARBA00022989"/>
    </source>
</evidence>
<dbReference type="Proteomes" id="UP000694240">
    <property type="component" value="Chromosome 10"/>
</dbReference>
<feature type="transmembrane region" description="Helical" evidence="6">
    <location>
        <begin position="516"/>
        <end position="535"/>
    </location>
</feature>
<evidence type="ECO:0000313" key="8">
    <source>
        <dbReference type="Proteomes" id="UP000694240"/>
    </source>
</evidence>
<dbReference type="AlphaFoldDB" id="A0A8T1ZN55"/>
<comment type="subcellular location">
    <subcellularLocation>
        <location evidence="1">Membrane</location>
        <topology evidence="1">Multi-pass membrane protein</topology>
    </subcellularLocation>
</comment>
<dbReference type="InterPro" id="IPR000109">
    <property type="entry name" value="POT_fam"/>
</dbReference>
<evidence type="ECO:0000256" key="2">
    <source>
        <dbReference type="ARBA" id="ARBA00022553"/>
    </source>
</evidence>
<proteinExistence type="predicted"/>
<feature type="transmembrane region" description="Helical" evidence="6">
    <location>
        <begin position="313"/>
        <end position="331"/>
    </location>
</feature>
<dbReference type="EMBL" id="JAEFBK010000010">
    <property type="protein sequence ID" value="KAG7560836.1"/>
    <property type="molecule type" value="Genomic_DNA"/>
</dbReference>
<dbReference type="PANTHER" id="PTHR11654">
    <property type="entry name" value="OLIGOPEPTIDE TRANSPORTER-RELATED"/>
    <property type="match status" value="1"/>
</dbReference>
<accession>A0A8T1ZN55</accession>
<dbReference type="CDD" id="cd17417">
    <property type="entry name" value="MFS_NPF5"/>
    <property type="match status" value="1"/>
</dbReference>
<name>A0A8T1ZN55_9BRAS</name>
<evidence type="ECO:0000313" key="7">
    <source>
        <dbReference type="EMBL" id="KAG7560836.1"/>
    </source>
</evidence>
<sequence length="555" mass="62092">MADSTSIINKRTKGGWNAAVFIIVVEMAERFAFYGLASNLITFLTNELGQSTATAAKHINTWIGVSCMFPILGAFLADSILGRFKTVLLTSFIYLLGMVMLPLSVTVVAPRMREKVLFMALYVMAVGEGGHKPCVMTFAADQFGEANAEEKATKTSFFNYWYMAIVLASSIAVLALIFIQERVSWSLGFSIIAGTVVIAIVIFLIGIPKYRKQVPVGSPLTRVAQVIVAALKKWRLSSTRHHYGLCYEEEDEHKSESTNSNQIYLLARTNQFRFLDKATIIDEIDHNKNRNPWRLCTVNQVEEVKLILRLMPIWISLIMFCATLTQLNTFFLKQGSMMNRTIGDHFTIPPAAFQSIVGVTILILIPLYDRVFVPMIRKITSHHSGITSLQRIGVGLFVATLNMMICGLVEAKRLKVASDHGLIDSPKEVVPMSSLWLLPQYILVGIGDVFTIVGMQELFYDQMPETMRSIGAAIFIGVVGVGSFVSTGIISTVQTISKSHGEEWLVNNLNRAHLDYYYWIIASLNAVSLCFYLFIANHFVYKKLQDKNDDVEGER</sequence>
<feature type="transmembrane region" description="Helical" evidence="6">
    <location>
        <begin position="185"/>
        <end position="207"/>
    </location>
</feature>
<evidence type="ECO:0000256" key="3">
    <source>
        <dbReference type="ARBA" id="ARBA00022692"/>
    </source>
</evidence>
<feature type="transmembrane region" description="Helical" evidence="6">
    <location>
        <begin position="61"/>
        <end position="81"/>
    </location>
</feature>
<dbReference type="PROSITE" id="PS01022">
    <property type="entry name" value="PTR2_1"/>
    <property type="match status" value="1"/>
</dbReference>
<feature type="transmembrane region" description="Helical" evidence="6">
    <location>
        <begin position="389"/>
        <end position="411"/>
    </location>
</feature>
<protein>
    <submittedName>
        <fullName evidence="7">Proton-dependent oligopeptide transporter family</fullName>
    </submittedName>
</protein>
<dbReference type="Pfam" id="PF00854">
    <property type="entry name" value="PTR2"/>
    <property type="match status" value="1"/>
</dbReference>
<dbReference type="GO" id="GO:0016020">
    <property type="term" value="C:membrane"/>
    <property type="evidence" value="ECO:0007669"/>
    <property type="project" value="UniProtKB-SubCell"/>
</dbReference>
<keyword evidence="8" id="KW-1185">Reference proteome</keyword>
<evidence type="ECO:0000256" key="6">
    <source>
        <dbReference type="SAM" id="Phobius"/>
    </source>
</evidence>
<dbReference type="GO" id="GO:0042937">
    <property type="term" value="F:tripeptide transmembrane transporter activity"/>
    <property type="evidence" value="ECO:0007669"/>
    <property type="project" value="InterPro"/>
</dbReference>
<evidence type="ECO:0000256" key="5">
    <source>
        <dbReference type="ARBA" id="ARBA00023136"/>
    </source>
</evidence>